<evidence type="ECO:0000256" key="6">
    <source>
        <dbReference type="ARBA" id="ARBA00022741"/>
    </source>
</evidence>
<dbReference type="GO" id="GO:0046872">
    <property type="term" value="F:metal ion binding"/>
    <property type="evidence" value="ECO:0007669"/>
    <property type="project" value="UniProtKB-KW"/>
</dbReference>
<name>A0AAD5XTK8_9FUNG</name>
<keyword evidence="3" id="KW-0808">Transferase</keyword>
<evidence type="ECO:0000313" key="10">
    <source>
        <dbReference type="EMBL" id="KAJ3212711.1"/>
    </source>
</evidence>
<protein>
    <recommendedName>
        <fullName evidence="9">Selenoprotein O</fullName>
    </recommendedName>
</protein>
<comment type="cofactor">
    <cofactor evidence="1">
        <name>Mg(2+)</name>
        <dbReference type="ChEBI" id="CHEBI:18420"/>
    </cofactor>
</comment>
<dbReference type="PANTHER" id="PTHR32057:SF14">
    <property type="entry name" value="PROTEIN ADENYLYLTRANSFERASE SELO, MITOCHONDRIAL"/>
    <property type="match status" value="1"/>
</dbReference>
<dbReference type="Pfam" id="PF02696">
    <property type="entry name" value="SelO"/>
    <property type="match status" value="1"/>
</dbReference>
<keyword evidence="8" id="KW-0460">Magnesium</keyword>
<organism evidence="10 11">
    <name type="scientific">Clydaea vesicula</name>
    <dbReference type="NCBI Taxonomy" id="447962"/>
    <lineage>
        <taxon>Eukaryota</taxon>
        <taxon>Fungi</taxon>
        <taxon>Fungi incertae sedis</taxon>
        <taxon>Chytridiomycota</taxon>
        <taxon>Chytridiomycota incertae sedis</taxon>
        <taxon>Chytridiomycetes</taxon>
        <taxon>Lobulomycetales</taxon>
        <taxon>Lobulomycetaceae</taxon>
        <taxon>Clydaea</taxon>
    </lineage>
</organism>
<evidence type="ECO:0000256" key="7">
    <source>
        <dbReference type="ARBA" id="ARBA00022840"/>
    </source>
</evidence>
<dbReference type="GO" id="GO:0005739">
    <property type="term" value="C:mitochondrion"/>
    <property type="evidence" value="ECO:0007669"/>
    <property type="project" value="TreeGrafter"/>
</dbReference>
<sequence length="492" mass="56235">MFNLNFTSKLTSTLIPDAATPTTANNFSILQRMVKDAHFSYVKCETFPNPKLISVSENCLKEILGCNERTIENIKADSKTKEEFVKYFTGEIPLYEKQNPWALAYAGHQFGSYAGQLGDGRAISLAQFYDPNGKIQELQLKGAGLTPYSRFADGYAVLRSSIREYLCSEAMYHLNIPTSRALCLIGTDKIVYRETPETGAVVCRVAPSWIRFGSFELPFYRKEVKLLKILADYTIENFFSKLANHEKKYEPDYICNHSDEAGVYSFENQPNAAYFNMAKFATALVPLVLEEEGNDKQKTGNVLTEILQSFVNEMKEKHLLEMHKKLGFSTKTEESMELVKLLLVALPPAKVDYTIFFRELSEFKTKCNTDEELVLPPTIFIEKAKESNVGSSKDNLKLLKDWFKSYNNYLIKENMNDEARHLRMKSVNPKYILRNNLVQDCITLAEKGNYSLLEKYFKVLQKPFDEGTAEDYQLFGGLVPNEKRRIRCSCSS</sequence>
<dbReference type="EMBL" id="JADGJW010000766">
    <property type="protein sequence ID" value="KAJ3212711.1"/>
    <property type="molecule type" value="Genomic_DNA"/>
</dbReference>
<keyword evidence="5" id="KW-0479">Metal-binding</keyword>
<keyword evidence="7" id="KW-0067">ATP-binding</keyword>
<evidence type="ECO:0000256" key="8">
    <source>
        <dbReference type="ARBA" id="ARBA00022842"/>
    </source>
</evidence>
<dbReference type="AlphaFoldDB" id="A0AAD5XTK8"/>
<keyword evidence="11" id="KW-1185">Reference proteome</keyword>
<proteinExistence type="inferred from homology"/>
<evidence type="ECO:0000256" key="4">
    <source>
        <dbReference type="ARBA" id="ARBA00022695"/>
    </source>
</evidence>
<evidence type="ECO:0000313" key="11">
    <source>
        <dbReference type="Proteomes" id="UP001211065"/>
    </source>
</evidence>
<keyword evidence="6" id="KW-0547">Nucleotide-binding</keyword>
<comment type="caution">
    <text evidence="10">The sequence shown here is derived from an EMBL/GenBank/DDBJ whole genome shotgun (WGS) entry which is preliminary data.</text>
</comment>
<dbReference type="Proteomes" id="UP001211065">
    <property type="component" value="Unassembled WGS sequence"/>
</dbReference>
<dbReference type="GO" id="GO:0005524">
    <property type="term" value="F:ATP binding"/>
    <property type="evidence" value="ECO:0007669"/>
    <property type="project" value="UniProtKB-KW"/>
</dbReference>
<dbReference type="InterPro" id="IPR003846">
    <property type="entry name" value="SelO"/>
</dbReference>
<evidence type="ECO:0000256" key="3">
    <source>
        <dbReference type="ARBA" id="ARBA00022679"/>
    </source>
</evidence>
<accession>A0AAD5XTK8</accession>
<comment type="similarity">
    <text evidence="2">Belongs to the SELO family.</text>
</comment>
<dbReference type="PANTHER" id="PTHR32057">
    <property type="entry name" value="PROTEIN ADENYLYLTRANSFERASE SELO, MITOCHONDRIAL"/>
    <property type="match status" value="1"/>
</dbReference>
<evidence type="ECO:0000256" key="5">
    <source>
        <dbReference type="ARBA" id="ARBA00022723"/>
    </source>
</evidence>
<evidence type="ECO:0000256" key="9">
    <source>
        <dbReference type="ARBA" id="ARBA00031547"/>
    </source>
</evidence>
<gene>
    <name evidence="10" type="ORF">HK099_007676</name>
</gene>
<evidence type="ECO:0000256" key="1">
    <source>
        <dbReference type="ARBA" id="ARBA00001946"/>
    </source>
</evidence>
<evidence type="ECO:0000256" key="2">
    <source>
        <dbReference type="ARBA" id="ARBA00009747"/>
    </source>
</evidence>
<keyword evidence="4" id="KW-0548">Nucleotidyltransferase</keyword>
<dbReference type="GO" id="GO:0070733">
    <property type="term" value="F:AMPylase activity"/>
    <property type="evidence" value="ECO:0007669"/>
    <property type="project" value="TreeGrafter"/>
</dbReference>
<reference evidence="10" key="1">
    <citation type="submission" date="2020-05" db="EMBL/GenBank/DDBJ databases">
        <title>Phylogenomic resolution of chytrid fungi.</title>
        <authorList>
            <person name="Stajich J.E."/>
            <person name="Amses K."/>
            <person name="Simmons R."/>
            <person name="Seto K."/>
            <person name="Myers J."/>
            <person name="Bonds A."/>
            <person name="Quandt C.A."/>
            <person name="Barry K."/>
            <person name="Liu P."/>
            <person name="Grigoriev I."/>
            <person name="Longcore J.E."/>
            <person name="James T.Y."/>
        </authorList>
    </citation>
    <scope>NUCLEOTIDE SEQUENCE</scope>
    <source>
        <strain evidence="10">JEL0476</strain>
    </source>
</reference>